<proteinExistence type="predicted"/>
<organism evidence="1 2">
    <name type="scientific">Cinara cedri</name>
    <dbReference type="NCBI Taxonomy" id="506608"/>
    <lineage>
        <taxon>Eukaryota</taxon>
        <taxon>Metazoa</taxon>
        <taxon>Ecdysozoa</taxon>
        <taxon>Arthropoda</taxon>
        <taxon>Hexapoda</taxon>
        <taxon>Insecta</taxon>
        <taxon>Pterygota</taxon>
        <taxon>Neoptera</taxon>
        <taxon>Paraneoptera</taxon>
        <taxon>Hemiptera</taxon>
        <taxon>Sternorrhyncha</taxon>
        <taxon>Aphidomorpha</taxon>
        <taxon>Aphidoidea</taxon>
        <taxon>Aphididae</taxon>
        <taxon>Lachninae</taxon>
        <taxon>Cinara</taxon>
    </lineage>
</organism>
<evidence type="ECO:0000313" key="2">
    <source>
        <dbReference type="Proteomes" id="UP000325440"/>
    </source>
</evidence>
<dbReference type="Proteomes" id="UP000325440">
    <property type="component" value="Unassembled WGS sequence"/>
</dbReference>
<dbReference type="OrthoDB" id="6407033at2759"/>
<keyword evidence="2" id="KW-1185">Reference proteome</keyword>
<gene>
    <name evidence="1" type="ORF">CINCED_3A019889</name>
</gene>
<accession>A0A5E4NJS4</accession>
<protein>
    <submittedName>
        <fullName evidence="1">Uncharacterized protein</fullName>
    </submittedName>
</protein>
<reference evidence="1 2" key="1">
    <citation type="submission" date="2019-08" db="EMBL/GenBank/DDBJ databases">
        <authorList>
            <person name="Alioto T."/>
            <person name="Alioto T."/>
            <person name="Gomez Garrido J."/>
        </authorList>
    </citation>
    <scope>NUCLEOTIDE SEQUENCE [LARGE SCALE GENOMIC DNA]</scope>
</reference>
<dbReference type="EMBL" id="CABPRJ010002022">
    <property type="protein sequence ID" value="VVC42859.1"/>
    <property type="molecule type" value="Genomic_DNA"/>
</dbReference>
<dbReference type="AlphaFoldDB" id="A0A5E4NJS4"/>
<sequence length="358" mass="41042">MRILKEANKANIAYELSGEEGKLTGKDEERLFKLLKKIGKGKSISKEFSKYDYNTRKFLLVTVTDTHGGRIERFTLLHYAKFCKNERATRDILEEAKKHELSEEVNNEKIVSHYLGSHGKLIHTYSAVEDGIVRVTDFKDWSNKKVMNPNVTTATLDIPSNITSLKSDEEGKNSLIETIMEGSVTCNVSEDIEEVSDRYKEKFYGEQQEETTETDTQPCKKINNGEDYERNEENQGNFASSGIKVVKETHDFKGLSSNFYVNDKSCKIADKESSTKTIQQRAILVGVVGVALLYPRTEYKARKGRRALPIQRKLIHECQIKSKLLQHLYNFVMAYNYARRLKTLNGLTPFEFICLQFS</sequence>
<name>A0A5E4NJS4_9HEMI</name>
<evidence type="ECO:0000313" key="1">
    <source>
        <dbReference type="EMBL" id="VVC42859.1"/>
    </source>
</evidence>